<dbReference type="EMBL" id="CTKE01000035">
    <property type="protein sequence ID" value="CQI97939.1"/>
    <property type="molecule type" value="Genomic_DNA"/>
</dbReference>
<accession>A0A0U1HYD9</accession>
<evidence type="ECO:0000259" key="1">
    <source>
        <dbReference type="Pfam" id="PF15530"/>
    </source>
</evidence>
<name>A0A0U1HYD9_YERRO</name>
<protein>
    <recommendedName>
        <fullName evidence="1">Bacterial toxin 25 domain-containing protein</fullName>
    </recommendedName>
</protein>
<dbReference type="Pfam" id="PF15530">
    <property type="entry name" value="Ntox25"/>
    <property type="match status" value="1"/>
</dbReference>
<dbReference type="STRING" id="29485.CH64_1848"/>
<dbReference type="InterPro" id="IPR029113">
    <property type="entry name" value="Ntox25"/>
</dbReference>
<evidence type="ECO:0000313" key="2">
    <source>
        <dbReference type="EMBL" id="CQI97939.1"/>
    </source>
</evidence>
<dbReference type="Proteomes" id="UP000042054">
    <property type="component" value="Unassembled WGS sequence"/>
</dbReference>
<feature type="domain" description="Bacterial toxin 25" evidence="1">
    <location>
        <begin position="5"/>
        <end position="152"/>
    </location>
</feature>
<reference evidence="2 3" key="1">
    <citation type="submission" date="2015-03" db="EMBL/GenBank/DDBJ databases">
        <authorList>
            <person name="Murphy D."/>
        </authorList>
    </citation>
    <scope>NUCLEOTIDE SEQUENCE [LARGE SCALE GENOMIC DNA]</scope>
    <source>
        <strain evidence="2 3">68/02</strain>
    </source>
</reference>
<evidence type="ECO:0000313" key="3">
    <source>
        <dbReference type="Proteomes" id="UP000042054"/>
    </source>
</evidence>
<dbReference type="AlphaFoldDB" id="A0A0U1HYD9"/>
<proteinExistence type="predicted"/>
<organism evidence="2 3">
    <name type="scientific">Yersinia rohdei</name>
    <dbReference type="NCBI Taxonomy" id="29485"/>
    <lineage>
        <taxon>Bacteria</taxon>
        <taxon>Pseudomonadati</taxon>
        <taxon>Pseudomonadota</taxon>
        <taxon>Gammaproteobacteria</taxon>
        <taxon>Enterobacterales</taxon>
        <taxon>Yersiniaceae</taxon>
        <taxon>Yersinia</taxon>
    </lineage>
</organism>
<sequence>MSGLVPPRVQQDASLAFDPSQKGKSAEQINEAIDASHLGPSWGTEYKVKPYVKGEVAGGAGADYYFDTSIDPYQISANRGETLAIGGRISGQIGIQFGPYFPGTIDSERNSSVGLGFGVISSEISYGKDGFSFGAGPAWGWSGVSTNAAGEKNGYQWFLWN</sequence>
<gene>
    <name evidence="2" type="ORF">ERS008555_04002</name>
</gene>